<organism evidence="3 4">
    <name type="scientific">Nocardiopsis flavescens</name>
    <dbReference type="NCBI Taxonomy" id="758803"/>
    <lineage>
        <taxon>Bacteria</taxon>
        <taxon>Bacillati</taxon>
        <taxon>Actinomycetota</taxon>
        <taxon>Actinomycetes</taxon>
        <taxon>Streptosporangiales</taxon>
        <taxon>Nocardiopsidaceae</taxon>
        <taxon>Nocardiopsis</taxon>
    </lineage>
</organism>
<reference evidence="3 4" key="1">
    <citation type="submission" date="2016-11" db="EMBL/GenBank/DDBJ databases">
        <authorList>
            <person name="Jaros S."/>
            <person name="Januszkiewicz K."/>
            <person name="Wedrychowicz H."/>
        </authorList>
    </citation>
    <scope>NUCLEOTIDE SEQUENCE [LARGE SCALE GENOMIC DNA]</scope>
    <source>
        <strain evidence="3 4">CGMCC 4.5723</strain>
    </source>
</reference>
<dbReference type="Proteomes" id="UP000184452">
    <property type="component" value="Unassembled WGS sequence"/>
</dbReference>
<dbReference type="RefSeq" id="WP_178378649.1">
    <property type="nucleotide sequence ID" value="NZ_FQZK01000021.1"/>
</dbReference>
<evidence type="ECO:0000256" key="1">
    <source>
        <dbReference type="SAM" id="MobiDB-lite"/>
    </source>
</evidence>
<accession>A0A1M6SUZ2</accession>
<feature type="signal peptide" evidence="2">
    <location>
        <begin position="1"/>
        <end position="23"/>
    </location>
</feature>
<evidence type="ECO:0000256" key="2">
    <source>
        <dbReference type="SAM" id="SignalP"/>
    </source>
</evidence>
<protein>
    <submittedName>
        <fullName evidence="3">Uncharacterized protein</fullName>
    </submittedName>
</protein>
<gene>
    <name evidence="3" type="ORF">SAMN05421803_12134</name>
</gene>
<keyword evidence="2" id="KW-0732">Signal</keyword>
<keyword evidence="4" id="KW-1185">Reference proteome</keyword>
<feature type="compositionally biased region" description="Pro residues" evidence="1">
    <location>
        <begin position="39"/>
        <end position="63"/>
    </location>
</feature>
<feature type="chain" id="PRO_5039004401" evidence="2">
    <location>
        <begin position="24"/>
        <end position="300"/>
    </location>
</feature>
<evidence type="ECO:0000313" key="3">
    <source>
        <dbReference type="EMBL" id="SHK48460.1"/>
    </source>
</evidence>
<dbReference type="EMBL" id="FQZK01000021">
    <property type="protein sequence ID" value="SHK48460.1"/>
    <property type="molecule type" value="Genomic_DNA"/>
</dbReference>
<dbReference type="PROSITE" id="PS51257">
    <property type="entry name" value="PROKAR_LIPOPROTEIN"/>
    <property type="match status" value="1"/>
</dbReference>
<dbReference type="AlphaFoldDB" id="A0A1M6SUZ2"/>
<dbReference type="STRING" id="758803.SAMN05421803_12134"/>
<name>A0A1M6SUZ2_9ACTN</name>
<evidence type="ECO:0000313" key="4">
    <source>
        <dbReference type="Proteomes" id="UP000184452"/>
    </source>
</evidence>
<feature type="region of interest" description="Disordered" evidence="1">
    <location>
        <begin position="21"/>
        <end position="88"/>
    </location>
</feature>
<proteinExistence type="predicted"/>
<sequence>MVVTRCCALALAAVLAGCGGSETAVPAGDRVPRATDAPAAPPSPAPSPPPTPAPSPPPAPPERSSPDDPPPRTAEPTGEPGGGPDRETVTGYLEALAATDDPDRMREGLTLAADGSAAHGLLLHASSVAQARKDGDEVPAVVGLTPTGDGAELCPAAGNDPDCGEYTGFTGRDGLVSGLHVDGSDPGPSLIVGDGVTADSEGAGATLVTAYRSVVDHTLVVTVEFSAVDDVSLDLDGAVYRGADGAEQPAEDTAGRREVTAGTAGHAVFHFPGALPGGELAVGGCLAECSALVDLALPVG</sequence>